<name>A0A9Q5N8H5_SANBA</name>
<accession>A0A9Q5N8H5</accession>
<evidence type="ECO:0000313" key="3">
    <source>
        <dbReference type="Proteomes" id="UP000757232"/>
    </source>
</evidence>
<evidence type="ECO:0000313" key="2">
    <source>
        <dbReference type="EMBL" id="OCB90647.1"/>
    </source>
</evidence>
<keyword evidence="3" id="KW-1185">Reference proteome</keyword>
<dbReference type="AlphaFoldDB" id="A0A9Q5N8H5"/>
<gene>
    <name evidence="2" type="ORF">A7U60_g2082</name>
</gene>
<sequence>MSSPIPIISVDDSACNLDYEYDCSPQYLSVPSAPVSAPSRRASFHPGFIAGRLMPRRRMMPPPPARPTGPARPPPPTTQQIRASVMCFLEQQEHEMRLEVQRVGTEIRDLRRCVRAVKREQSQIQARSQFRNDAQTRVRFVPVEEFESGSGSDADTEEVNVVVIAAN</sequence>
<evidence type="ECO:0000256" key="1">
    <source>
        <dbReference type="SAM" id="MobiDB-lite"/>
    </source>
</evidence>
<protein>
    <submittedName>
        <fullName evidence="2">Uncharacterized protein</fullName>
    </submittedName>
</protein>
<comment type="caution">
    <text evidence="2">The sequence shown here is derived from an EMBL/GenBank/DDBJ whole genome shotgun (WGS) entry which is preliminary data.</text>
</comment>
<proteinExistence type="predicted"/>
<dbReference type="OrthoDB" id="10654607at2759"/>
<dbReference type="Proteomes" id="UP000757232">
    <property type="component" value="Unassembled WGS sequence"/>
</dbReference>
<organism evidence="2 3">
    <name type="scientific">Sanghuangporus baumii</name>
    <name type="common">Phellinus baumii</name>
    <dbReference type="NCBI Taxonomy" id="108892"/>
    <lineage>
        <taxon>Eukaryota</taxon>
        <taxon>Fungi</taxon>
        <taxon>Dikarya</taxon>
        <taxon>Basidiomycota</taxon>
        <taxon>Agaricomycotina</taxon>
        <taxon>Agaricomycetes</taxon>
        <taxon>Hymenochaetales</taxon>
        <taxon>Hymenochaetaceae</taxon>
        <taxon>Sanghuangporus</taxon>
    </lineage>
</organism>
<feature type="region of interest" description="Disordered" evidence="1">
    <location>
        <begin position="54"/>
        <end position="78"/>
    </location>
</feature>
<dbReference type="EMBL" id="LNZH02000122">
    <property type="protein sequence ID" value="OCB90647.1"/>
    <property type="molecule type" value="Genomic_DNA"/>
</dbReference>
<feature type="compositionally biased region" description="Pro residues" evidence="1">
    <location>
        <begin position="60"/>
        <end position="77"/>
    </location>
</feature>
<reference evidence="2" key="1">
    <citation type="submission" date="2016-06" db="EMBL/GenBank/DDBJ databases">
        <title>Draft Genome sequence of the fungus Inonotus baumii.</title>
        <authorList>
            <person name="Zhu H."/>
            <person name="Lin W."/>
        </authorList>
    </citation>
    <scope>NUCLEOTIDE SEQUENCE</scope>
    <source>
        <strain evidence="2">821</strain>
    </source>
</reference>